<protein>
    <recommendedName>
        <fullName evidence="3">Permuted papain-like amidase enzyme, YaeF/YiiX, C92 family</fullName>
    </recommendedName>
</protein>
<keyword evidence="2" id="KW-1185">Reference proteome</keyword>
<dbReference type="AlphaFoldDB" id="A0A1M5U4V1"/>
<sequence>MSQKSQWDKPEYFIYIVLSETPTGFGRVIRYFGKIKYNHASIAFDEKLRQLYSFGRRQYKNPLNAGLIREYPERFSLRRFSRVNVRIYRISVTREQYLLGKNRIREIRHDRDGYLYNLFSVLSFPLLKGFHTYKAYSCAEFVAHMVRTMGITLGAAKPDSAFTPEEIGDRVESRPFFEGNLLDYCASAPYIRDCFFDDPGYVRTARTSCALPFRLLYRKIRFRNKFAAVM</sequence>
<reference evidence="1 2" key="1">
    <citation type="submission" date="2016-11" db="EMBL/GenBank/DDBJ databases">
        <authorList>
            <person name="Jaros S."/>
            <person name="Januszkiewicz K."/>
            <person name="Wedrychowicz H."/>
        </authorList>
    </citation>
    <scope>NUCLEOTIDE SEQUENCE [LARGE SCALE GENOMIC DNA]</scope>
    <source>
        <strain evidence="1 2">DSM 10068</strain>
    </source>
</reference>
<dbReference type="STRING" id="1123282.SAMN02745823_00355"/>
<dbReference type="OrthoDB" id="1645744at2"/>
<accession>A0A1M5U4V1</accession>
<dbReference type="Gene3D" id="3.90.1720.10">
    <property type="entry name" value="endopeptidase domain like (from Nostoc punctiforme)"/>
    <property type="match status" value="1"/>
</dbReference>
<evidence type="ECO:0000313" key="1">
    <source>
        <dbReference type="EMBL" id="SHH57891.1"/>
    </source>
</evidence>
<evidence type="ECO:0008006" key="3">
    <source>
        <dbReference type="Google" id="ProtNLM"/>
    </source>
</evidence>
<dbReference type="EMBL" id="FQXV01000001">
    <property type="protein sequence ID" value="SHH57891.1"/>
    <property type="molecule type" value="Genomic_DNA"/>
</dbReference>
<dbReference type="RefSeq" id="WP_073075914.1">
    <property type="nucleotide sequence ID" value="NZ_FQXV01000001.1"/>
</dbReference>
<proteinExistence type="predicted"/>
<organism evidence="1 2">
    <name type="scientific">Sporobacter termitidis DSM 10068</name>
    <dbReference type="NCBI Taxonomy" id="1123282"/>
    <lineage>
        <taxon>Bacteria</taxon>
        <taxon>Bacillati</taxon>
        <taxon>Bacillota</taxon>
        <taxon>Clostridia</taxon>
        <taxon>Eubacteriales</taxon>
        <taxon>Oscillospiraceae</taxon>
        <taxon>Sporobacter</taxon>
    </lineage>
</organism>
<name>A0A1M5U4V1_9FIRM</name>
<evidence type="ECO:0000313" key="2">
    <source>
        <dbReference type="Proteomes" id="UP000183995"/>
    </source>
</evidence>
<gene>
    <name evidence="1" type="ORF">SAMN02745823_00355</name>
</gene>
<dbReference type="Proteomes" id="UP000183995">
    <property type="component" value="Unassembled WGS sequence"/>
</dbReference>